<dbReference type="OrthoDB" id="9757546at2"/>
<feature type="domain" description="Plastocyanin-like" evidence="6">
    <location>
        <begin position="61"/>
        <end position="143"/>
    </location>
</feature>
<evidence type="ECO:0000313" key="7">
    <source>
        <dbReference type="EMBL" id="BAV33309.1"/>
    </source>
</evidence>
<dbReference type="InterPro" id="IPR045087">
    <property type="entry name" value="Cu-oxidase_fam"/>
</dbReference>
<evidence type="ECO:0000313" key="8">
    <source>
        <dbReference type="Proteomes" id="UP000243180"/>
    </source>
</evidence>
<organism evidence="7 8">
    <name type="scientific">Sulfuricaulis limicola</name>
    <dbReference type="NCBI Taxonomy" id="1620215"/>
    <lineage>
        <taxon>Bacteria</taxon>
        <taxon>Pseudomonadati</taxon>
        <taxon>Pseudomonadota</taxon>
        <taxon>Gammaproteobacteria</taxon>
        <taxon>Acidiferrobacterales</taxon>
        <taxon>Acidiferrobacteraceae</taxon>
        <taxon>Sulfuricaulis</taxon>
    </lineage>
</organism>
<keyword evidence="2" id="KW-0560">Oxidoreductase</keyword>
<dbReference type="GO" id="GO:0005507">
    <property type="term" value="F:copper ion binding"/>
    <property type="evidence" value="ECO:0007669"/>
    <property type="project" value="InterPro"/>
</dbReference>
<keyword evidence="3" id="KW-0186">Copper</keyword>
<sequence length="307" mass="32822">MKWHLVVRVVAACLLFGLASSAGAATRNYTLYITAGTLTINGSGGASMAAWGYTEVAGTPKFPGPTLTANEGDTVNITVINNHTINHNFLVNGITTDTAAIAPGASRVYSFTASTAGTYLYYDTLNNNINREMGLYGMLWVGPADGSNKAWTNGPSYSFQRLWVLGEVDKPRWNDVAGSGGTVNTSVYKPNYFLINGQGGFDGMHNTATTIDGGVGQTALVRIVNGGQFAQSLHFHGNHVQVLTINGIRQSSPYKQVDVINIPPLGKADVLFPLNQLGEYPMHNHTAQMETANGVYLNGVATMIIMR</sequence>
<dbReference type="RefSeq" id="WP_096360184.1">
    <property type="nucleotide sequence ID" value="NZ_AP014879.1"/>
</dbReference>
<keyword evidence="8" id="KW-1185">Reference proteome</keyword>
<proteinExistence type="predicted"/>
<dbReference type="Pfam" id="PF07732">
    <property type="entry name" value="Cu-oxidase_3"/>
    <property type="match status" value="1"/>
</dbReference>
<evidence type="ECO:0000259" key="5">
    <source>
        <dbReference type="Pfam" id="PF07731"/>
    </source>
</evidence>
<evidence type="ECO:0000259" key="6">
    <source>
        <dbReference type="Pfam" id="PF07732"/>
    </source>
</evidence>
<dbReference type="GO" id="GO:0016491">
    <property type="term" value="F:oxidoreductase activity"/>
    <property type="evidence" value="ECO:0007669"/>
    <property type="project" value="UniProtKB-KW"/>
</dbReference>
<evidence type="ECO:0000256" key="1">
    <source>
        <dbReference type="ARBA" id="ARBA00022723"/>
    </source>
</evidence>
<dbReference type="InterPro" id="IPR011706">
    <property type="entry name" value="Cu-oxidase_C"/>
</dbReference>
<dbReference type="InterPro" id="IPR011707">
    <property type="entry name" value="Cu-oxidase-like_N"/>
</dbReference>
<evidence type="ECO:0000256" key="3">
    <source>
        <dbReference type="ARBA" id="ARBA00023008"/>
    </source>
</evidence>
<feature type="chain" id="PRO_5008572346" evidence="4">
    <location>
        <begin position="25"/>
        <end position="307"/>
    </location>
</feature>
<feature type="domain" description="Plastocyanin-like" evidence="5">
    <location>
        <begin position="205"/>
        <end position="291"/>
    </location>
</feature>
<keyword evidence="4" id="KW-0732">Signal</keyword>
<dbReference type="KEGG" id="slim:SCL_0993"/>
<keyword evidence="1" id="KW-0479">Metal-binding</keyword>
<dbReference type="AlphaFoldDB" id="A0A1B4XET3"/>
<dbReference type="PANTHER" id="PTHR11709">
    <property type="entry name" value="MULTI-COPPER OXIDASE"/>
    <property type="match status" value="1"/>
</dbReference>
<protein>
    <submittedName>
        <fullName evidence="7">Multicopper oxidase</fullName>
    </submittedName>
</protein>
<dbReference type="Gene3D" id="2.60.40.420">
    <property type="entry name" value="Cupredoxins - blue copper proteins"/>
    <property type="match status" value="1"/>
</dbReference>
<accession>A0A1B4XET3</accession>
<gene>
    <name evidence="7" type="ORF">SCL_0993</name>
</gene>
<dbReference type="Pfam" id="PF07731">
    <property type="entry name" value="Cu-oxidase_2"/>
    <property type="match status" value="1"/>
</dbReference>
<evidence type="ECO:0000256" key="4">
    <source>
        <dbReference type="SAM" id="SignalP"/>
    </source>
</evidence>
<dbReference type="InterPro" id="IPR008972">
    <property type="entry name" value="Cupredoxin"/>
</dbReference>
<dbReference type="Proteomes" id="UP000243180">
    <property type="component" value="Chromosome"/>
</dbReference>
<dbReference type="SUPFAM" id="SSF49503">
    <property type="entry name" value="Cupredoxins"/>
    <property type="match status" value="2"/>
</dbReference>
<evidence type="ECO:0000256" key="2">
    <source>
        <dbReference type="ARBA" id="ARBA00023002"/>
    </source>
</evidence>
<feature type="signal peptide" evidence="4">
    <location>
        <begin position="1"/>
        <end position="24"/>
    </location>
</feature>
<dbReference type="EMBL" id="AP014879">
    <property type="protein sequence ID" value="BAV33309.1"/>
    <property type="molecule type" value="Genomic_DNA"/>
</dbReference>
<reference evidence="7 8" key="1">
    <citation type="submission" date="2015-05" db="EMBL/GenBank/DDBJ databases">
        <title>Complete genome sequence of a sulfur-oxidizing gammaproteobacterium strain HA5.</title>
        <authorList>
            <person name="Miura A."/>
            <person name="Kojima H."/>
            <person name="Fukui M."/>
        </authorList>
    </citation>
    <scope>NUCLEOTIDE SEQUENCE [LARGE SCALE GENOMIC DNA]</scope>
    <source>
        <strain evidence="7 8">HA5</strain>
    </source>
</reference>
<name>A0A1B4XET3_9GAMM</name>
<dbReference type="InParanoid" id="A0A1B4XET3"/>
<dbReference type="PANTHER" id="PTHR11709:SF394">
    <property type="entry name" value="FI03373P-RELATED"/>
    <property type="match status" value="1"/>
</dbReference>